<dbReference type="GO" id="GO:0000978">
    <property type="term" value="F:RNA polymerase II cis-regulatory region sequence-specific DNA binding"/>
    <property type="evidence" value="ECO:0007669"/>
    <property type="project" value="TreeGrafter"/>
</dbReference>
<evidence type="ECO:0000259" key="3">
    <source>
        <dbReference type="PROSITE" id="PS50039"/>
    </source>
</evidence>
<evidence type="ECO:0000256" key="1">
    <source>
        <dbReference type="ARBA" id="ARBA00023125"/>
    </source>
</evidence>
<dbReference type="InterPro" id="IPR001766">
    <property type="entry name" value="Fork_head_dom"/>
</dbReference>
<sequence>MITAMKDSTERDHSCSFIKPLDLHLDESDDDEERELTNLNWLLRNQNLTWPNTIEASSEDESKGSMKSKSMDWSTARKATNKYISARNLIVYPESKKNVSKTIDPNLLTGTTQHSKRLSPSERYDIFINKLKCDLVEYEKGAVKYKTDVNEKPPFNYSHIIGMAMLENGRVTLQQICSWIESKFAFFRVRKKWNNSIRHNLSLHHCFRNQKREEKGKGGYWELGVDLKKCDRKRVRNRKAAQLKTKPKRLNQVNAKTEKERNLLEQMENNRKIHVQGETLSSTSDIKSMQLLYRKHPHAKADTLSNEEMGMSIESVLEMQQEVRPTHFREQCLTLSGTEVGLELPSPSSRNQLIDTNSEETLLCPSTDVLESMGLSNSECVYTQQQYELGTIIISTTGIIDESFSLNKFSCPNMIYADDEIPLASENVIISSNKSTDVHATSVHMNASDITRPEVPSSLTINCDYSNFRPYMDGLDIGIEEPFDYLHNNEISRNEDILDNLLDVCVRDY</sequence>
<keyword evidence="2" id="KW-0539">Nucleus</keyword>
<proteinExistence type="predicted"/>
<dbReference type="InterPro" id="IPR050211">
    <property type="entry name" value="FOX_domain-containing"/>
</dbReference>
<dbReference type="Pfam" id="PF00250">
    <property type="entry name" value="Forkhead"/>
    <property type="match status" value="1"/>
</dbReference>
<dbReference type="STRING" id="30019.A0A0M4ET81"/>
<gene>
    <name evidence="4" type="ORF">Dbus_chr4g10</name>
</gene>
<keyword evidence="1 2" id="KW-0238">DNA-binding</keyword>
<dbReference type="PROSITE" id="PS50039">
    <property type="entry name" value="FORK_HEAD_3"/>
    <property type="match status" value="1"/>
</dbReference>
<dbReference type="GO" id="GO:0030154">
    <property type="term" value="P:cell differentiation"/>
    <property type="evidence" value="ECO:0007669"/>
    <property type="project" value="TreeGrafter"/>
</dbReference>
<dbReference type="SUPFAM" id="SSF46785">
    <property type="entry name" value="Winged helix' DNA-binding domain"/>
    <property type="match status" value="1"/>
</dbReference>
<evidence type="ECO:0000313" key="4">
    <source>
        <dbReference type="EMBL" id="ALC48072.1"/>
    </source>
</evidence>
<dbReference type="FunFam" id="1.10.10.10:FF:000530">
    <property type="entry name" value="Forkhead box protein (AaegFOXM2)"/>
    <property type="match status" value="1"/>
</dbReference>
<dbReference type="OMA" id="TDVTHKP"/>
<protein>
    <submittedName>
        <fullName evidence="4">CG32006</fullName>
    </submittedName>
</protein>
<dbReference type="OrthoDB" id="10029558at2759"/>
<name>A0A0M4ET81_DROBS</name>
<dbReference type="PRINTS" id="PR00053">
    <property type="entry name" value="FORKHEAD"/>
</dbReference>
<accession>A0A0M4ET81</accession>
<dbReference type="Gene3D" id="1.10.10.10">
    <property type="entry name" value="Winged helix-like DNA-binding domain superfamily/Winged helix DNA-binding domain"/>
    <property type="match status" value="1"/>
</dbReference>
<dbReference type="GO" id="GO:0000981">
    <property type="term" value="F:DNA-binding transcription factor activity, RNA polymerase II-specific"/>
    <property type="evidence" value="ECO:0007669"/>
    <property type="project" value="TreeGrafter"/>
</dbReference>
<dbReference type="SMART" id="SM00339">
    <property type="entry name" value="FH"/>
    <property type="match status" value="1"/>
</dbReference>
<dbReference type="SMR" id="A0A0M4ET81"/>
<dbReference type="InterPro" id="IPR036390">
    <property type="entry name" value="WH_DNA-bd_sf"/>
</dbReference>
<feature type="domain" description="Fork-head" evidence="3">
    <location>
        <begin position="152"/>
        <end position="223"/>
    </location>
</feature>
<dbReference type="AlphaFoldDB" id="A0A0M4ET81"/>
<dbReference type="GO" id="GO:0009653">
    <property type="term" value="P:anatomical structure morphogenesis"/>
    <property type="evidence" value="ECO:0007669"/>
    <property type="project" value="TreeGrafter"/>
</dbReference>
<dbReference type="PANTHER" id="PTHR11829">
    <property type="entry name" value="FORKHEAD BOX PROTEIN"/>
    <property type="match status" value="1"/>
</dbReference>
<dbReference type="CDD" id="cd00059">
    <property type="entry name" value="FH_FOX"/>
    <property type="match status" value="1"/>
</dbReference>
<dbReference type="EMBL" id="CP012527">
    <property type="protein sequence ID" value="ALC48072.1"/>
    <property type="molecule type" value="Genomic_DNA"/>
</dbReference>
<dbReference type="GO" id="GO:0005634">
    <property type="term" value="C:nucleus"/>
    <property type="evidence" value="ECO:0007669"/>
    <property type="project" value="UniProtKB-SubCell"/>
</dbReference>
<dbReference type="InterPro" id="IPR036388">
    <property type="entry name" value="WH-like_DNA-bd_sf"/>
</dbReference>
<feature type="DNA-binding region" description="Fork-head" evidence="2">
    <location>
        <begin position="152"/>
        <end position="223"/>
    </location>
</feature>
<comment type="subcellular location">
    <subcellularLocation>
        <location evidence="2">Nucleus</location>
    </subcellularLocation>
</comment>
<evidence type="ECO:0000256" key="2">
    <source>
        <dbReference type="PROSITE-ProRule" id="PRU00089"/>
    </source>
</evidence>
<evidence type="ECO:0000313" key="5">
    <source>
        <dbReference type="Proteomes" id="UP000494163"/>
    </source>
</evidence>
<reference evidence="4 5" key="1">
    <citation type="submission" date="2015-08" db="EMBL/GenBank/DDBJ databases">
        <title>Ancestral chromatin configuration constrains chromatin evolution on differentiating sex chromosomes in Drosophila.</title>
        <authorList>
            <person name="Zhou Q."/>
            <person name="Bachtrog D."/>
        </authorList>
    </citation>
    <scope>NUCLEOTIDE SEQUENCE [LARGE SCALE GENOMIC DNA]</scope>
    <source>
        <tissue evidence="4">Whole larvae</tissue>
    </source>
</reference>
<dbReference type="Proteomes" id="UP000494163">
    <property type="component" value="Chromosome 4"/>
</dbReference>
<keyword evidence="5" id="KW-1185">Reference proteome</keyword>
<organism evidence="4 5">
    <name type="scientific">Drosophila busckii</name>
    <name type="common">Fruit fly</name>
    <dbReference type="NCBI Taxonomy" id="30019"/>
    <lineage>
        <taxon>Eukaryota</taxon>
        <taxon>Metazoa</taxon>
        <taxon>Ecdysozoa</taxon>
        <taxon>Arthropoda</taxon>
        <taxon>Hexapoda</taxon>
        <taxon>Insecta</taxon>
        <taxon>Pterygota</taxon>
        <taxon>Neoptera</taxon>
        <taxon>Endopterygota</taxon>
        <taxon>Diptera</taxon>
        <taxon>Brachycera</taxon>
        <taxon>Muscomorpha</taxon>
        <taxon>Ephydroidea</taxon>
        <taxon>Drosophilidae</taxon>
        <taxon>Drosophila</taxon>
    </lineage>
</organism>
<dbReference type="PANTHER" id="PTHR11829:SF402">
    <property type="entry name" value="FORK HEAD DOMAIN-CONTAINING PROTEIN FD3-RELATED"/>
    <property type="match status" value="1"/>
</dbReference>